<dbReference type="Proteomes" id="UP001153678">
    <property type="component" value="Unassembled WGS sequence"/>
</dbReference>
<reference evidence="1" key="1">
    <citation type="submission" date="2022-08" db="EMBL/GenBank/DDBJ databases">
        <authorList>
            <person name="Kallberg Y."/>
            <person name="Tangrot J."/>
            <person name="Rosling A."/>
        </authorList>
    </citation>
    <scope>NUCLEOTIDE SEQUENCE</scope>
    <source>
        <strain evidence="1">Wild A</strain>
    </source>
</reference>
<dbReference type="OrthoDB" id="2414530at2759"/>
<comment type="caution">
    <text evidence="1">The sequence shown here is derived from an EMBL/GenBank/DDBJ whole genome shotgun (WGS) entry which is preliminary data.</text>
</comment>
<evidence type="ECO:0000313" key="2">
    <source>
        <dbReference type="Proteomes" id="UP001153678"/>
    </source>
</evidence>
<sequence length="767" mass="87255">MSNVKISFIDDSTSDLPKIEEVKEWGRNDVKEFLQSRKAELDINDEVINILYDQEINGKSFLELSVHLLQNILPLGPAMSISNLINKVQEEGLPSLKKIEKIANTIPRMNTFPVNVEIPYIVPPKLEKDVIQLVELNYTNMIFKNFRPNDYHGMVIAGGSGIGKTRAGIEISRVLKKHPDYQPLIAAKTLYVRHVFLRQLCSPLNLPSQANTENAFYRDAKGMQSQGVDLYSDEEQEEVENLIDLNYKFFHKSKYLNHSEDNLTAGRALALGIATYYFTGRWGTTVQKKMLKIDRSFSDLTTVIKLIRRDLGAIDDRSHLIIFVQVDEFQLDPKLTVAMLRFLTEYIAEGNFTNESTVLIPIMTGTSSILIENMEGSATMYSLRHHFLSPLGKKISCELVASSAHYHAAIKSRNVMYTEVKENTNTLVSVLIDACGGVAICLIQLGYFLGSFFPGELDASENIKELWKDLVNWATTKYHKAVWEKCFLGEKNLLKWMTYVHFQWKVTRNTIINSITVGTYEHRGIIFLKGDDDDELTACFPLIFINTIASIYKLRFLEILLNPLCRLDEDSFPDFIMAKHYSGYYLLRQAGYTTVQFREIYGNFVRGSQQLLNKNITIHEDVRLFSTPIVRPKCPGEYSEFEKPQISDRKKIEVIAEGEKYKEKIIDSTSGKFIICIAKRSKTADAILPHADEQYKYVAALSSGHQLPASAVCQINMEVVLNEIKKAIAVLCGNDLFSFIGVYGGLLRFIAKSPDELEYDETKDEKE</sequence>
<dbReference type="EMBL" id="CAMKVN010005852">
    <property type="protein sequence ID" value="CAI2189478.1"/>
    <property type="molecule type" value="Genomic_DNA"/>
</dbReference>
<dbReference type="InterPro" id="IPR013761">
    <property type="entry name" value="SAM/pointed_sf"/>
</dbReference>
<accession>A0A9W4T1X3</accession>
<evidence type="ECO:0000313" key="1">
    <source>
        <dbReference type="EMBL" id="CAI2189478.1"/>
    </source>
</evidence>
<keyword evidence="2" id="KW-1185">Reference proteome</keyword>
<proteinExistence type="predicted"/>
<dbReference type="SUPFAM" id="SSF47769">
    <property type="entry name" value="SAM/Pointed domain"/>
    <property type="match status" value="1"/>
</dbReference>
<dbReference type="AlphaFoldDB" id="A0A9W4T1X3"/>
<protein>
    <submittedName>
        <fullName evidence="1">9923_t:CDS:1</fullName>
    </submittedName>
</protein>
<name>A0A9W4T1X3_9GLOM</name>
<dbReference type="Gene3D" id="1.10.150.50">
    <property type="entry name" value="Transcription Factor, Ets-1"/>
    <property type="match status" value="1"/>
</dbReference>
<organism evidence="1 2">
    <name type="scientific">Funneliformis geosporum</name>
    <dbReference type="NCBI Taxonomy" id="1117311"/>
    <lineage>
        <taxon>Eukaryota</taxon>
        <taxon>Fungi</taxon>
        <taxon>Fungi incertae sedis</taxon>
        <taxon>Mucoromycota</taxon>
        <taxon>Glomeromycotina</taxon>
        <taxon>Glomeromycetes</taxon>
        <taxon>Glomerales</taxon>
        <taxon>Glomeraceae</taxon>
        <taxon>Funneliformis</taxon>
    </lineage>
</organism>
<gene>
    <name evidence="1" type="ORF">FWILDA_LOCUS14099</name>
</gene>